<gene>
    <name evidence="3" type="ORF">FB45DRAFT_1033684</name>
</gene>
<feature type="region of interest" description="Disordered" evidence="1">
    <location>
        <begin position="101"/>
        <end position="125"/>
    </location>
</feature>
<proteinExistence type="predicted"/>
<feature type="region of interest" description="Disordered" evidence="1">
    <location>
        <begin position="485"/>
        <end position="587"/>
    </location>
</feature>
<keyword evidence="2" id="KW-0812">Transmembrane</keyword>
<accession>A0AAD7BEL6</accession>
<sequence length="587" mass="65829">MPSFVFSVSSLPRSFGGLLFGVLKIFNANVPPVPVVPVVPEYSTPLPTKTTPIYLPPTRCSPGPSSSPSEFPDTALLGLIAMVIIGLVCIVCTMFNASPPDTRPPLPPPPKPKKLRPTSSSSSRDPWSRVIWAYLAIIVFGTPIAHHLYFDKPRLVGDLGTQIMLMAEKVFLAAWDSVESLFSLKIVPHWRQYCKIGFHAFTSHSMGLLVFFTYRRLYTPAVVMLQAWGYLVIAGLCVPVAVLGSISKLRWILWTIYCYYDVALPRVSAIHHAILLPFRVSYPLGTNIWMTLGPVGIHTVLLNLLTAILAVRAVPWTIRAAYRLRPELYLVIRDLGILTSFVGVIFPLGLSLFEYCNWPAEIRTLCWRSVIDAEARERVRSEINIIWDRNLHWKIGRMEEFHSHGWELRYEVWEALGTWGSMHVAQKVLIVAPIAILYGHYYVMPEIRRQWYGWRFRRRRRCNPLPLLPLMSDLDADLYGDLYGNDDPDFAEQSHDDGASASPVTEAAAKPAAKPAPAPVPTAAPVTTTQKLPPISNNPQPIASYTTVTQQIPTYEQPQPSEYRGGSVDYQNAGERSVRPSEMKDEG</sequence>
<keyword evidence="2" id="KW-1133">Transmembrane helix</keyword>
<feature type="transmembrane region" description="Helical" evidence="2">
    <location>
        <begin position="295"/>
        <end position="314"/>
    </location>
</feature>
<protein>
    <submittedName>
        <fullName evidence="3">Uncharacterized protein</fullName>
    </submittedName>
</protein>
<feature type="transmembrane region" description="Helical" evidence="2">
    <location>
        <begin position="424"/>
        <end position="443"/>
    </location>
</feature>
<feature type="compositionally biased region" description="Polar residues" evidence="1">
    <location>
        <begin position="535"/>
        <end position="560"/>
    </location>
</feature>
<evidence type="ECO:0000313" key="4">
    <source>
        <dbReference type="Proteomes" id="UP001221142"/>
    </source>
</evidence>
<dbReference type="Proteomes" id="UP001221142">
    <property type="component" value="Unassembled WGS sequence"/>
</dbReference>
<feature type="transmembrane region" description="Helical" evidence="2">
    <location>
        <begin position="227"/>
        <end position="244"/>
    </location>
</feature>
<feature type="transmembrane region" description="Helical" evidence="2">
    <location>
        <begin position="251"/>
        <end position="275"/>
    </location>
</feature>
<feature type="compositionally biased region" description="Basic and acidic residues" evidence="1">
    <location>
        <begin position="576"/>
        <end position="587"/>
    </location>
</feature>
<feature type="compositionally biased region" description="Pro residues" evidence="1">
    <location>
        <begin position="101"/>
        <end position="110"/>
    </location>
</feature>
<evidence type="ECO:0000256" key="1">
    <source>
        <dbReference type="SAM" id="MobiDB-lite"/>
    </source>
</evidence>
<keyword evidence="2" id="KW-0472">Membrane</keyword>
<organism evidence="3 4">
    <name type="scientific">Roridomyces roridus</name>
    <dbReference type="NCBI Taxonomy" id="1738132"/>
    <lineage>
        <taxon>Eukaryota</taxon>
        <taxon>Fungi</taxon>
        <taxon>Dikarya</taxon>
        <taxon>Basidiomycota</taxon>
        <taxon>Agaricomycotina</taxon>
        <taxon>Agaricomycetes</taxon>
        <taxon>Agaricomycetidae</taxon>
        <taxon>Agaricales</taxon>
        <taxon>Marasmiineae</taxon>
        <taxon>Mycenaceae</taxon>
        <taxon>Roridomyces</taxon>
    </lineage>
</organism>
<feature type="transmembrane region" description="Helical" evidence="2">
    <location>
        <begin position="130"/>
        <end position="149"/>
    </location>
</feature>
<feature type="transmembrane region" description="Helical" evidence="2">
    <location>
        <begin position="196"/>
        <end position="215"/>
    </location>
</feature>
<keyword evidence="4" id="KW-1185">Reference proteome</keyword>
<dbReference type="AlphaFoldDB" id="A0AAD7BEL6"/>
<evidence type="ECO:0000256" key="2">
    <source>
        <dbReference type="SAM" id="Phobius"/>
    </source>
</evidence>
<evidence type="ECO:0000313" key="3">
    <source>
        <dbReference type="EMBL" id="KAJ7618478.1"/>
    </source>
</evidence>
<name>A0AAD7BEL6_9AGAR</name>
<feature type="transmembrane region" description="Helical" evidence="2">
    <location>
        <begin position="75"/>
        <end position="97"/>
    </location>
</feature>
<feature type="transmembrane region" description="Helical" evidence="2">
    <location>
        <begin position="335"/>
        <end position="353"/>
    </location>
</feature>
<feature type="compositionally biased region" description="Low complexity" evidence="1">
    <location>
        <begin position="503"/>
        <end position="513"/>
    </location>
</feature>
<reference evidence="3" key="1">
    <citation type="submission" date="2023-03" db="EMBL/GenBank/DDBJ databases">
        <title>Massive genome expansion in bonnet fungi (Mycena s.s.) driven by repeated elements and novel gene families across ecological guilds.</title>
        <authorList>
            <consortium name="Lawrence Berkeley National Laboratory"/>
            <person name="Harder C.B."/>
            <person name="Miyauchi S."/>
            <person name="Viragh M."/>
            <person name="Kuo A."/>
            <person name="Thoen E."/>
            <person name="Andreopoulos B."/>
            <person name="Lu D."/>
            <person name="Skrede I."/>
            <person name="Drula E."/>
            <person name="Henrissat B."/>
            <person name="Morin E."/>
            <person name="Kohler A."/>
            <person name="Barry K."/>
            <person name="LaButti K."/>
            <person name="Morin E."/>
            <person name="Salamov A."/>
            <person name="Lipzen A."/>
            <person name="Mereny Z."/>
            <person name="Hegedus B."/>
            <person name="Baldrian P."/>
            <person name="Stursova M."/>
            <person name="Weitz H."/>
            <person name="Taylor A."/>
            <person name="Grigoriev I.V."/>
            <person name="Nagy L.G."/>
            <person name="Martin F."/>
            <person name="Kauserud H."/>
        </authorList>
    </citation>
    <scope>NUCLEOTIDE SEQUENCE</scope>
    <source>
        <strain evidence="3">9284</strain>
    </source>
</reference>
<comment type="caution">
    <text evidence="3">The sequence shown here is derived from an EMBL/GenBank/DDBJ whole genome shotgun (WGS) entry which is preliminary data.</text>
</comment>
<dbReference type="EMBL" id="JARKIF010000019">
    <property type="protein sequence ID" value="KAJ7618478.1"/>
    <property type="molecule type" value="Genomic_DNA"/>
</dbReference>